<proteinExistence type="predicted"/>
<dbReference type="AlphaFoldDB" id="A0A8T0HPQ8"/>
<protein>
    <submittedName>
        <fullName evidence="1">Uncharacterized protein</fullName>
    </submittedName>
</protein>
<organism evidence="1 2">
    <name type="scientific">Ceratodon purpureus</name>
    <name type="common">Fire moss</name>
    <name type="synonym">Dicranum purpureum</name>
    <dbReference type="NCBI Taxonomy" id="3225"/>
    <lineage>
        <taxon>Eukaryota</taxon>
        <taxon>Viridiplantae</taxon>
        <taxon>Streptophyta</taxon>
        <taxon>Embryophyta</taxon>
        <taxon>Bryophyta</taxon>
        <taxon>Bryophytina</taxon>
        <taxon>Bryopsida</taxon>
        <taxon>Dicranidae</taxon>
        <taxon>Pseudoditrichales</taxon>
        <taxon>Ditrichaceae</taxon>
        <taxon>Ceratodon</taxon>
    </lineage>
</organism>
<keyword evidence="2" id="KW-1185">Reference proteome</keyword>
<evidence type="ECO:0000313" key="2">
    <source>
        <dbReference type="Proteomes" id="UP000822688"/>
    </source>
</evidence>
<evidence type="ECO:0000313" key="1">
    <source>
        <dbReference type="EMBL" id="KAG0572816.1"/>
    </source>
</evidence>
<dbReference type="Proteomes" id="UP000822688">
    <property type="component" value="Chromosome V"/>
</dbReference>
<comment type="caution">
    <text evidence="1">The sequence shown here is derived from an EMBL/GenBank/DDBJ whole genome shotgun (WGS) entry which is preliminary data.</text>
</comment>
<reference evidence="1" key="1">
    <citation type="submission" date="2020-06" db="EMBL/GenBank/DDBJ databases">
        <title>WGS assembly of Ceratodon purpureus strain R40.</title>
        <authorList>
            <person name="Carey S.B."/>
            <person name="Jenkins J."/>
            <person name="Shu S."/>
            <person name="Lovell J.T."/>
            <person name="Sreedasyam A."/>
            <person name="Maumus F."/>
            <person name="Tiley G.P."/>
            <person name="Fernandez-Pozo N."/>
            <person name="Barry K."/>
            <person name="Chen C."/>
            <person name="Wang M."/>
            <person name="Lipzen A."/>
            <person name="Daum C."/>
            <person name="Saski C.A."/>
            <person name="Payton A.C."/>
            <person name="Mcbreen J.C."/>
            <person name="Conrad R.E."/>
            <person name="Kollar L.M."/>
            <person name="Olsson S."/>
            <person name="Huttunen S."/>
            <person name="Landis J.B."/>
            <person name="Wickett N.J."/>
            <person name="Johnson M.G."/>
            <person name="Rensing S.A."/>
            <person name="Grimwood J."/>
            <person name="Schmutz J."/>
            <person name="Mcdaniel S.F."/>
        </authorList>
    </citation>
    <scope>NUCLEOTIDE SEQUENCE</scope>
    <source>
        <strain evidence="1">R40</strain>
    </source>
</reference>
<dbReference type="EMBL" id="CM026426">
    <property type="protein sequence ID" value="KAG0572816.1"/>
    <property type="molecule type" value="Genomic_DNA"/>
</dbReference>
<accession>A0A8T0HPQ8</accession>
<sequence>MVPESSSFAVLSTSYGVLTEYSHSVRILNCMLSSNACEDSRKVELQLLVRRPSGRRGVQYLNRLLIIRLHTQISHEYMFSIRHNMCFYYAYTFKHLEDRIGKIS</sequence>
<gene>
    <name evidence="1" type="ORF">KC19_VG127800</name>
</gene>
<name>A0A8T0HPQ8_CERPU</name>